<name>A0A0J9XB23_GEOCN</name>
<dbReference type="STRING" id="1173061.A0A0J9XB23"/>
<keyword evidence="4" id="KW-0576">Peroxisome</keyword>
<dbReference type="CDD" id="cd06558">
    <property type="entry name" value="crotonase-like"/>
    <property type="match status" value="1"/>
</dbReference>
<evidence type="ECO:0000313" key="6">
    <source>
        <dbReference type="EMBL" id="CDO54381.1"/>
    </source>
</evidence>
<dbReference type="GO" id="GO:0006635">
    <property type="term" value="P:fatty acid beta-oxidation"/>
    <property type="evidence" value="ECO:0007669"/>
    <property type="project" value="TreeGrafter"/>
</dbReference>
<evidence type="ECO:0000256" key="1">
    <source>
        <dbReference type="ARBA" id="ARBA00004275"/>
    </source>
</evidence>
<evidence type="ECO:0000256" key="4">
    <source>
        <dbReference type="ARBA" id="ARBA00023140"/>
    </source>
</evidence>
<sequence length="294" mass="32821">MPNQQGTEILYEIRERTAVITLNLPKKFNALTGPEYRRLEQLVQAAAREKSTFVTLIQSTGTFFSAGANFKKGDLSGDTQDKISLLNLHNDGADPENYADLDERSLWSYRFGTRNLVLTETFFNHPKVLVVALNGPVIGLSAALVATADLIFGTDNTYLLAPFANIGLASEGAACYTLLQRLGMSKASEALLMSKPISAQDLKATGFLNELYPKDKFKSPEEFNEFIYNKVKKAMYGLDEEAVLIIKKLIRRSWQKDIVEANHDEVFYGIDRFAKGVPQRRFAALATKSLNHKI</sequence>
<dbReference type="OrthoDB" id="2018133at2759"/>
<dbReference type="InterPro" id="IPR029045">
    <property type="entry name" value="ClpP/crotonase-like_dom_sf"/>
</dbReference>
<comment type="similarity">
    <text evidence="3">Belongs to the enoyl-CoA hydratase/isomerase family.</text>
</comment>
<evidence type="ECO:0000256" key="3">
    <source>
        <dbReference type="ARBA" id="ARBA00005254"/>
    </source>
</evidence>
<evidence type="ECO:0000313" key="7">
    <source>
        <dbReference type="EMBL" id="KAF5099939.1"/>
    </source>
</evidence>
<dbReference type="PANTHER" id="PTHR43684:SF1">
    <property type="entry name" value="ENOYL-COA DELTA ISOMERASE 2"/>
    <property type="match status" value="1"/>
</dbReference>
<dbReference type="Proteomes" id="UP000750522">
    <property type="component" value="Unassembled WGS sequence"/>
</dbReference>
<protein>
    <submittedName>
        <fullName evidence="6">Similar to Saccharomyces cerevisiae YLR284C ECI1 Peroxisomal delta3,delta2-enoyl-CoA isomerase</fullName>
    </submittedName>
</protein>
<comment type="caution">
    <text evidence="6">The sequence shown here is derived from an EMBL/GenBank/DDBJ whole genome shotgun (WGS) entry which is preliminary data.</text>
</comment>
<dbReference type="InterPro" id="IPR001753">
    <property type="entry name" value="Enoyl-CoA_hydra/iso"/>
</dbReference>
<dbReference type="EMBL" id="QQZK01000053">
    <property type="protein sequence ID" value="KAF5099939.1"/>
    <property type="molecule type" value="Genomic_DNA"/>
</dbReference>
<dbReference type="AlphaFoldDB" id="A0A0J9XB23"/>
<dbReference type="EMBL" id="CCBN010000007">
    <property type="protein sequence ID" value="CDO54381.1"/>
    <property type="molecule type" value="Genomic_DNA"/>
</dbReference>
<dbReference type="PANTHER" id="PTHR43684">
    <property type="match status" value="1"/>
</dbReference>
<comment type="subcellular location">
    <subcellularLocation>
        <location evidence="1">Peroxisome</location>
    </subcellularLocation>
</comment>
<organism evidence="6 8">
    <name type="scientific">Geotrichum candidum</name>
    <name type="common">Oospora lactis</name>
    <name type="synonym">Dipodascus geotrichum</name>
    <dbReference type="NCBI Taxonomy" id="1173061"/>
    <lineage>
        <taxon>Eukaryota</taxon>
        <taxon>Fungi</taxon>
        <taxon>Dikarya</taxon>
        <taxon>Ascomycota</taxon>
        <taxon>Saccharomycotina</taxon>
        <taxon>Dipodascomycetes</taxon>
        <taxon>Dipodascales</taxon>
        <taxon>Dipodascaceae</taxon>
        <taxon>Geotrichum</taxon>
    </lineage>
</organism>
<dbReference type="GO" id="GO:0004165">
    <property type="term" value="F:delta(3)-delta(2)-enoyl-CoA isomerase activity"/>
    <property type="evidence" value="ECO:0007669"/>
    <property type="project" value="UniProtKB-ARBA"/>
</dbReference>
<evidence type="ECO:0000256" key="5">
    <source>
        <dbReference type="ARBA" id="ARBA00023235"/>
    </source>
</evidence>
<dbReference type="InterPro" id="IPR051053">
    <property type="entry name" value="ECH/Chromodomain_protein"/>
</dbReference>
<reference evidence="6 8" key="1">
    <citation type="submission" date="2014-03" db="EMBL/GenBank/DDBJ databases">
        <authorList>
            <person name="Casaregola S."/>
        </authorList>
    </citation>
    <scope>NUCLEOTIDE SEQUENCE [LARGE SCALE GENOMIC DNA]</scope>
    <source>
        <strain evidence="6 8">CLIB 918</strain>
    </source>
</reference>
<proteinExistence type="inferred from homology"/>
<dbReference type="GO" id="GO:0005782">
    <property type="term" value="C:peroxisomal matrix"/>
    <property type="evidence" value="ECO:0007669"/>
    <property type="project" value="TreeGrafter"/>
</dbReference>
<dbReference type="FunFam" id="3.90.226.10:FF:000048">
    <property type="entry name" value="3,2-trans-enoyl-CoA isomerase"/>
    <property type="match status" value="1"/>
</dbReference>
<comment type="pathway">
    <text evidence="2">Lipid metabolism; fatty acid beta-oxidation.</text>
</comment>
<accession>A0A0J9XB23</accession>
<gene>
    <name evidence="6" type="ORF">BN980_GECA07s03772g</name>
    <name evidence="7" type="ORF">DV451_002762</name>
</gene>
<evidence type="ECO:0000256" key="2">
    <source>
        <dbReference type="ARBA" id="ARBA00005005"/>
    </source>
</evidence>
<reference evidence="7" key="2">
    <citation type="journal article" date="2020" name="Front. Microbiol.">
        <title>Phenotypic and Genetic Characterization of the Cheese Ripening Yeast Geotrichum candidum.</title>
        <authorList>
            <person name="Perkins V."/>
            <person name="Vignola S."/>
            <person name="Lessard M.H."/>
            <person name="Plante P.L."/>
            <person name="Corbeil J."/>
            <person name="Dugat-Bony E."/>
            <person name="Frenette M."/>
            <person name="Labrie S."/>
        </authorList>
    </citation>
    <scope>NUCLEOTIDE SEQUENCE</scope>
    <source>
        <strain evidence="7">LMA-70</strain>
    </source>
</reference>
<dbReference type="Proteomes" id="UP000242525">
    <property type="component" value="Unassembled WGS sequence"/>
</dbReference>
<keyword evidence="5 6" id="KW-0413">Isomerase</keyword>
<dbReference type="Gene3D" id="3.90.226.10">
    <property type="entry name" value="2-enoyl-CoA Hydratase, Chain A, domain 1"/>
    <property type="match status" value="1"/>
</dbReference>
<keyword evidence="8" id="KW-1185">Reference proteome</keyword>
<dbReference type="Pfam" id="PF00378">
    <property type="entry name" value="ECH_1"/>
    <property type="match status" value="1"/>
</dbReference>
<dbReference type="SUPFAM" id="SSF52096">
    <property type="entry name" value="ClpP/crotonase"/>
    <property type="match status" value="1"/>
</dbReference>
<evidence type="ECO:0000313" key="8">
    <source>
        <dbReference type="Proteomes" id="UP000242525"/>
    </source>
</evidence>
<reference evidence="7" key="3">
    <citation type="submission" date="2020-01" db="EMBL/GenBank/DDBJ databases">
        <authorList>
            <person name="Perkins V."/>
            <person name="Lessard M.-H."/>
            <person name="Dugat-Bony E."/>
            <person name="Frenette M."/>
            <person name="Labrie S."/>
        </authorList>
    </citation>
    <scope>NUCLEOTIDE SEQUENCE</scope>
    <source>
        <strain evidence="7">LMA-70</strain>
    </source>
</reference>